<evidence type="ECO:0000313" key="2">
    <source>
        <dbReference type="EMBL" id="MCZ2722159.1"/>
    </source>
</evidence>
<keyword evidence="3" id="KW-1185">Reference proteome</keyword>
<protein>
    <submittedName>
        <fullName evidence="2">DUF3392 domain-containing protein</fullName>
    </submittedName>
</protein>
<dbReference type="Pfam" id="PF11872">
    <property type="entry name" value="DUF3392"/>
    <property type="match status" value="1"/>
</dbReference>
<comment type="caution">
    <text evidence="2">The sequence shown here is derived from an EMBL/GenBank/DDBJ whole genome shotgun (WGS) entry which is preliminary data.</text>
</comment>
<dbReference type="InterPro" id="IPR021813">
    <property type="entry name" value="DUF3392"/>
</dbReference>
<name>A0ABT4JX65_9GAMM</name>
<feature type="transmembrane region" description="Helical" evidence="1">
    <location>
        <begin position="46"/>
        <end position="68"/>
    </location>
</feature>
<gene>
    <name evidence="2" type="ORF">O1D97_11030</name>
</gene>
<sequence length="110" mass="12742">MEFIFRLNAQLAHQILPYLNDISLALVATVLVVYGDKLNAVLKKAVSHWIFIVRVCVFILMCTFGYGLLTVWIQPFVRSGILYLPLEYRPLFILLCFVILGIFAERKRHL</sequence>
<keyword evidence="1" id="KW-0472">Membrane</keyword>
<organism evidence="2 3">
    <name type="scientific">Marinomonas phaeophyticola</name>
    <dbReference type="NCBI Taxonomy" id="3004091"/>
    <lineage>
        <taxon>Bacteria</taxon>
        <taxon>Pseudomonadati</taxon>
        <taxon>Pseudomonadota</taxon>
        <taxon>Gammaproteobacteria</taxon>
        <taxon>Oceanospirillales</taxon>
        <taxon>Oceanospirillaceae</taxon>
        <taxon>Marinomonas</taxon>
    </lineage>
</organism>
<accession>A0ABT4JX65</accession>
<reference evidence="2" key="1">
    <citation type="submission" date="2022-12" db="EMBL/GenBank/DDBJ databases">
        <title>Marinomonas 15G1-11 sp. nov, isolated from marine algae.</title>
        <authorList>
            <person name="Butt M."/>
            <person name="Choi D.G."/>
            <person name="Kim J.M."/>
            <person name="Lee J.K."/>
            <person name="Baek J.H."/>
            <person name="Jeon C.O."/>
        </authorList>
    </citation>
    <scope>NUCLEOTIDE SEQUENCE</scope>
    <source>
        <strain evidence="2">15G1-11</strain>
    </source>
</reference>
<keyword evidence="1" id="KW-1133">Transmembrane helix</keyword>
<evidence type="ECO:0000256" key="1">
    <source>
        <dbReference type="SAM" id="Phobius"/>
    </source>
</evidence>
<dbReference type="RefSeq" id="WP_269125570.1">
    <property type="nucleotide sequence ID" value="NZ_JAPUBN010000016.1"/>
</dbReference>
<feature type="transmembrane region" description="Helical" evidence="1">
    <location>
        <begin position="15"/>
        <end position="34"/>
    </location>
</feature>
<evidence type="ECO:0000313" key="3">
    <source>
        <dbReference type="Proteomes" id="UP001149719"/>
    </source>
</evidence>
<proteinExistence type="predicted"/>
<feature type="transmembrane region" description="Helical" evidence="1">
    <location>
        <begin position="88"/>
        <end position="104"/>
    </location>
</feature>
<dbReference type="Proteomes" id="UP001149719">
    <property type="component" value="Unassembled WGS sequence"/>
</dbReference>
<dbReference type="EMBL" id="JAPUBN010000016">
    <property type="protein sequence ID" value="MCZ2722159.1"/>
    <property type="molecule type" value="Genomic_DNA"/>
</dbReference>
<keyword evidence="1" id="KW-0812">Transmembrane</keyword>